<dbReference type="InterPro" id="IPR016032">
    <property type="entry name" value="Sig_transdc_resp-reg_C-effctor"/>
</dbReference>
<dbReference type="InterPro" id="IPR036388">
    <property type="entry name" value="WH-like_DNA-bd_sf"/>
</dbReference>
<dbReference type="Gene3D" id="1.25.40.10">
    <property type="entry name" value="Tetratricopeptide repeat domain"/>
    <property type="match status" value="1"/>
</dbReference>
<evidence type="ECO:0000259" key="3">
    <source>
        <dbReference type="PROSITE" id="PS50043"/>
    </source>
</evidence>
<keyword evidence="1" id="KW-0547">Nucleotide-binding</keyword>
<dbReference type="PRINTS" id="PR00038">
    <property type="entry name" value="HTHLUXR"/>
</dbReference>
<dbReference type="Pfam" id="PF00196">
    <property type="entry name" value="GerE"/>
    <property type="match status" value="1"/>
</dbReference>
<dbReference type="SUPFAM" id="SSF46894">
    <property type="entry name" value="C-terminal effector domain of the bipartite response regulators"/>
    <property type="match status" value="1"/>
</dbReference>
<evidence type="ECO:0000256" key="2">
    <source>
        <dbReference type="ARBA" id="ARBA00022840"/>
    </source>
</evidence>
<dbReference type="CDD" id="cd06170">
    <property type="entry name" value="LuxR_C_like"/>
    <property type="match status" value="1"/>
</dbReference>
<keyword evidence="2" id="KW-0067">ATP-binding</keyword>
<proteinExistence type="predicted"/>
<dbReference type="RefSeq" id="WP_168150574.1">
    <property type="nucleotide sequence ID" value="NZ_JAAWVT010000001.1"/>
</dbReference>
<dbReference type="SMART" id="SM00421">
    <property type="entry name" value="HTH_LUXR"/>
    <property type="match status" value="1"/>
</dbReference>
<evidence type="ECO:0000313" key="4">
    <source>
        <dbReference type="EMBL" id="NKG19650.1"/>
    </source>
</evidence>
<dbReference type="PANTHER" id="PTHR16305:SF35">
    <property type="entry name" value="TRANSCRIPTIONAL ACTIVATOR DOMAIN"/>
    <property type="match status" value="1"/>
</dbReference>
<dbReference type="SUPFAM" id="SSF52540">
    <property type="entry name" value="P-loop containing nucleoside triphosphate hydrolases"/>
    <property type="match status" value="1"/>
</dbReference>
<dbReference type="Gene3D" id="1.10.10.10">
    <property type="entry name" value="Winged helix-like DNA-binding domain superfamily/Winged helix DNA-binding domain"/>
    <property type="match status" value="1"/>
</dbReference>
<evidence type="ECO:0000256" key="1">
    <source>
        <dbReference type="ARBA" id="ARBA00022741"/>
    </source>
</evidence>
<accession>A0ABX1G1U7</accession>
<dbReference type="Proteomes" id="UP000746595">
    <property type="component" value="Unassembled WGS sequence"/>
</dbReference>
<dbReference type="InterPro" id="IPR041664">
    <property type="entry name" value="AAA_16"/>
</dbReference>
<comment type="caution">
    <text evidence="4">The sequence shown here is derived from an EMBL/GenBank/DDBJ whole genome shotgun (WGS) entry which is preliminary data.</text>
</comment>
<gene>
    <name evidence="4" type="ORF">HED64_02865</name>
</gene>
<dbReference type="InterPro" id="IPR027417">
    <property type="entry name" value="P-loop_NTPase"/>
</dbReference>
<dbReference type="InterPro" id="IPR011990">
    <property type="entry name" value="TPR-like_helical_dom_sf"/>
</dbReference>
<dbReference type="Pfam" id="PF13191">
    <property type="entry name" value="AAA_16"/>
    <property type="match status" value="1"/>
</dbReference>
<protein>
    <recommendedName>
        <fullName evidence="3">HTH luxR-type domain-containing protein</fullName>
    </recommendedName>
</protein>
<dbReference type="EMBL" id="JAAWVT010000001">
    <property type="protein sequence ID" value="NKG19650.1"/>
    <property type="molecule type" value="Genomic_DNA"/>
</dbReference>
<feature type="domain" description="HTH luxR-type" evidence="3">
    <location>
        <begin position="826"/>
        <end position="891"/>
    </location>
</feature>
<sequence>MDQQRATALLARLLQSAEGGAPQLVVVQGPSGCGKSTTVRRFMENNKHVASFSSAGARWEQDLPGSALQEMLDTSNIAEGVSLPERLMAFLKAVGKRPGIFLVENLQWADTHSLAALLFAWRRLRGERVLLILTLRQEDAAFLPPGAEELIRTPNSTTLELDPPSPAALKEISNTRLGVELSAAAADQLATYTGGNIHTVLNLIRENPDETWNHLNHRFPAPRALSAEAATRLSGVSDAARSLIEAAAILQPGVRLDAVVDLTKADDPLPLVEECVASGLVSVAGSGGNLTLVFPGPLEQMAIYHLIPLSRRLALHGAAATLSDDEGEALAHRADATLLSDPALSHQLELYAEKQSRKSAWAAAAVALHRAASLEPEPTQREPLFLRAVDATVAAGDLPSALAFSDELASLPASPERDLLSGYIAILQGRANTADRWLTSSWTGAKESSLTRIMATVAQRRVLHSLCKLDGRLLSSWAAKTRELAPTGSTVAVEASVIHGLGLGMLGQSREGEEMLANLLKTLPTGAQRQRAEMAMGWLHIAGDQIELARHELASSSSTDYSEGSHRIALWARGWLARAEFSAGDWDQALETVRAGVLIQERSGIELVSPLLHHTAVLIHSMRGEREEVEAHLAKAWARTGSYEVMQVPYRMARAAAARARADYDEVLLALEPMLTFDRTGGIDEPGFWPWQDTYADALVRKDRLEEAEAFLDPFEEVARQCKHRSSVARCLVVRGQICGARGDQNGARAAFEEALALLQGLTLPVLRAHVEYAYGQSLRRSGKRADAAGPLTRALAGFTQLGAAIYIDRCNRELQATGISVPRRDPADWSSLTSQEKAVADLVCAGASNKKAAEELFIGAKTVQYHLTRIYAKLGVSSRTELAARYRDNER</sequence>
<evidence type="ECO:0000313" key="5">
    <source>
        <dbReference type="Proteomes" id="UP000746595"/>
    </source>
</evidence>
<dbReference type="PROSITE" id="PS50043">
    <property type="entry name" value="HTH_LUXR_2"/>
    <property type="match status" value="1"/>
</dbReference>
<reference evidence="4 5" key="1">
    <citation type="submission" date="2020-04" db="EMBL/GenBank/DDBJ databases">
        <title>Paeniglutamicibacter sp. ANT13_2, a novel actinomycete isolated from sediment in Antarctica.</title>
        <authorList>
            <person name="Sakdapetsiri C."/>
            <person name="Pinyakong O."/>
        </authorList>
    </citation>
    <scope>NUCLEOTIDE SEQUENCE [LARGE SCALE GENOMIC DNA]</scope>
    <source>
        <strain evidence="4 5">ANT13_2</strain>
    </source>
</reference>
<dbReference type="InterPro" id="IPR000792">
    <property type="entry name" value="Tscrpt_reg_LuxR_C"/>
</dbReference>
<keyword evidence="5" id="KW-1185">Reference proteome</keyword>
<organism evidence="4 5">
    <name type="scientific">Paeniglutamicibacter terrestris</name>
    <dbReference type="NCBI Taxonomy" id="2723403"/>
    <lineage>
        <taxon>Bacteria</taxon>
        <taxon>Bacillati</taxon>
        <taxon>Actinomycetota</taxon>
        <taxon>Actinomycetes</taxon>
        <taxon>Micrococcales</taxon>
        <taxon>Micrococcaceae</taxon>
        <taxon>Paeniglutamicibacter</taxon>
    </lineage>
</organism>
<dbReference type="SUPFAM" id="SSF48452">
    <property type="entry name" value="TPR-like"/>
    <property type="match status" value="1"/>
</dbReference>
<name>A0ABX1G1U7_9MICC</name>
<dbReference type="PANTHER" id="PTHR16305">
    <property type="entry name" value="TESTICULAR SOLUBLE ADENYLYL CYCLASE"/>
    <property type="match status" value="1"/>
</dbReference>
<dbReference type="Gene3D" id="3.40.50.300">
    <property type="entry name" value="P-loop containing nucleotide triphosphate hydrolases"/>
    <property type="match status" value="1"/>
</dbReference>